<proteinExistence type="predicted"/>
<keyword evidence="2" id="KW-1185">Reference proteome</keyword>
<name>A0AAW1TKX4_9CUCU</name>
<dbReference type="Proteomes" id="UP001431783">
    <property type="component" value="Unassembled WGS sequence"/>
</dbReference>
<gene>
    <name evidence="1" type="ORF">WA026_008183</name>
</gene>
<accession>A0AAW1TKX4</accession>
<reference evidence="1 2" key="1">
    <citation type="submission" date="2023-03" db="EMBL/GenBank/DDBJ databases">
        <title>Genome insight into feeding habits of ladybird beetles.</title>
        <authorList>
            <person name="Li H.-S."/>
            <person name="Huang Y.-H."/>
            <person name="Pang H."/>
        </authorList>
    </citation>
    <scope>NUCLEOTIDE SEQUENCE [LARGE SCALE GENOMIC DNA]</scope>
    <source>
        <strain evidence="1">SYSU_2023b</strain>
        <tissue evidence="1">Whole body</tissue>
    </source>
</reference>
<dbReference type="EMBL" id="JARQZJ010000003">
    <property type="protein sequence ID" value="KAK9870623.1"/>
    <property type="molecule type" value="Genomic_DNA"/>
</dbReference>
<protein>
    <submittedName>
        <fullName evidence="1">Uncharacterized protein</fullName>
    </submittedName>
</protein>
<comment type="caution">
    <text evidence="1">The sequence shown here is derived from an EMBL/GenBank/DDBJ whole genome shotgun (WGS) entry which is preliminary data.</text>
</comment>
<evidence type="ECO:0000313" key="1">
    <source>
        <dbReference type="EMBL" id="KAK9870623.1"/>
    </source>
</evidence>
<evidence type="ECO:0000313" key="2">
    <source>
        <dbReference type="Proteomes" id="UP001431783"/>
    </source>
</evidence>
<organism evidence="1 2">
    <name type="scientific">Henosepilachna vigintioctopunctata</name>
    <dbReference type="NCBI Taxonomy" id="420089"/>
    <lineage>
        <taxon>Eukaryota</taxon>
        <taxon>Metazoa</taxon>
        <taxon>Ecdysozoa</taxon>
        <taxon>Arthropoda</taxon>
        <taxon>Hexapoda</taxon>
        <taxon>Insecta</taxon>
        <taxon>Pterygota</taxon>
        <taxon>Neoptera</taxon>
        <taxon>Endopterygota</taxon>
        <taxon>Coleoptera</taxon>
        <taxon>Polyphaga</taxon>
        <taxon>Cucujiformia</taxon>
        <taxon>Coccinelloidea</taxon>
        <taxon>Coccinellidae</taxon>
        <taxon>Epilachninae</taxon>
        <taxon>Epilachnini</taxon>
        <taxon>Henosepilachna</taxon>
    </lineage>
</organism>
<dbReference type="AlphaFoldDB" id="A0AAW1TKX4"/>
<sequence length="56" mass="6349">MASDIEKYSNETLNQNKPKDASRLFQAVTHIAACVSPKDLSPTKYPGMEEYYKLLL</sequence>